<evidence type="ECO:0008006" key="3">
    <source>
        <dbReference type="Google" id="ProtNLM"/>
    </source>
</evidence>
<evidence type="ECO:0000313" key="2">
    <source>
        <dbReference type="Proteomes" id="UP000004688"/>
    </source>
</evidence>
<dbReference type="Proteomes" id="UP000004688">
    <property type="component" value="Chromosome"/>
</dbReference>
<organism evidence="1 2">
    <name type="scientific">Octadecabacter arcticus 238</name>
    <dbReference type="NCBI Taxonomy" id="391616"/>
    <lineage>
        <taxon>Bacteria</taxon>
        <taxon>Pseudomonadati</taxon>
        <taxon>Pseudomonadota</taxon>
        <taxon>Alphaproteobacteria</taxon>
        <taxon>Rhodobacterales</taxon>
        <taxon>Roseobacteraceae</taxon>
        <taxon>Octadecabacter</taxon>
    </lineage>
</organism>
<dbReference type="GO" id="GO:0015035">
    <property type="term" value="F:protein-disulfide reductase activity"/>
    <property type="evidence" value="ECO:0007669"/>
    <property type="project" value="InterPro"/>
</dbReference>
<dbReference type="AlphaFoldDB" id="M9RPX9"/>
<proteinExistence type="predicted"/>
<accession>M9RPX9</accession>
<evidence type="ECO:0000313" key="1">
    <source>
        <dbReference type="EMBL" id="AGI71845.1"/>
    </source>
</evidence>
<dbReference type="Pfam" id="PF04134">
    <property type="entry name" value="DCC1-like"/>
    <property type="match status" value="1"/>
</dbReference>
<dbReference type="PANTHER" id="PTHR34290">
    <property type="entry name" value="SI:CH73-390P7.2"/>
    <property type="match status" value="1"/>
</dbReference>
<sequence>MQRNDNDVIAIRSNPENSSADQTFKKGPTIYFDGSCPLCSIEIDHYASRVGGDKLGFVDVSRNDARLGADLTSDTAMRRFHVRRSDGSLVSGARAFIEVWETLPGWQWAASVAKIRGVLPVLEIGYRAFLPIRPFISKVMGRFSAHKVSK</sequence>
<dbReference type="STRING" id="391616.OA238_c17300"/>
<reference evidence="1 2" key="1">
    <citation type="journal article" date="2013" name="PLoS ONE">
        <title>Poles Apart: Arctic and Antarctic Octadecabacter strains Share High Genome Plasticity and a New Type of Xanthorhodopsin.</title>
        <authorList>
            <person name="Vollmers J."/>
            <person name="Voget S."/>
            <person name="Dietrich S."/>
            <person name="Gollnow K."/>
            <person name="Smits M."/>
            <person name="Meyer K."/>
            <person name="Brinkhoff T."/>
            <person name="Simon M."/>
            <person name="Daniel R."/>
        </authorList>
    </citation>
    <scope>NUCLEOTIDE SEQUENCE [LARGE SCALE GENOMIC DNA]</scope>
    <source>
        <strain evidence="1 2">238</strain>
    </source>
</reference>
<gene>
    <name evidence="1" type="ORF">OA238_c17300</name>
</gene>
<dbReference type="KEGG" id="oar:OA238_c17300"/>
<dbReference type="EMBL" id="CP003742">
    <property type="protein sequence ID" value="AGI71845.1"/>
    <property type="molecule type" value="Genomic_DNA"/>
</dbReference>
<keyword evidence="2" id="KW-1185">Reference proteome</keyword>
<dbReference type="PANTHER" id="PTHR34290:SF2">
    <property type="entry name" value="OS04G0668800 PROTEIN"/>
    <property type="match status" value="1"/>
</dbReference>
<dbReference type="OrthoDB" id="9801773at2"/>
<name>M9RPX9_9RHOB</name>
<dbReference type="InterPro" id="IPR044691">
    <property type="entry name" value="DCC1_Trx"/>
</dbReference>
<dbReference type="eggNOG" id="COG3011">
    <property type="taxonomic scope" value="Bacteria"/>
</dbReference>
<dbReference type="InterPro" id="IPR007263">
    <property type="entry name" value="DCC1-like"/>
</dbReference>
<protein>
    <recommendedName>
        <fullName evidence="3">DUF393 family protein</fullName>
    </recommendedName>
</protein>
<dbReference type="HOGENOM" id="CLU_086500_3_2_5"/>